<dbReference type="NCBIfam" id="TIGR02094">
    <property type="entry name" value="more_P_ylases"/>
    <property type="match status" value="1"/>
</dbReference>
<dbReference type="AlphaFoldDB" id="A0A1S1NUG1"/>
<proteinExistence type="inferred from homology"/>
<dbReference type="SUPFAM" id="SSF53756">
    <property type="entry name" value="UDP-Glycosyltransferase/glycogen phosphorylase"/>
    <property type="match status" value="1"/>
</dbReference>
<dbReference type="Pfam" id="PF00343">
    <property type="entry name" value="Phosphorylase"/>
    <property type="match status" value="1"/>
</dbReference>
<dbReference type="InterPro" id="IPR011834">
    <property type="entry name" value="Agluc_phsphrylas"/>
</dbReference>
<dbReference type="OrthoDB" id="7229284at2"/>
<evidence type="ECO:0000313" key="4">
    <source>
        <dbReference type="EMBL" id="QEL11732.1"/>
    </source>
</evidence>
<gene>
    <name evidence="4" type="ORF">FY550_11670</name>
</gene>
<dbReference type="STRING" id="657387.BH688_10605"/>
<dbReference type="KEGG" id="kuy:FY550_11670"/>
<evidence type="ECO:0000256" key="3">
    <source>
        <dbReference type="ARBA" id="ARBA00022533"/>
    </source>
</evidence>
<comment type="similarity">
    <text evidence="2">Belongs to the glycogen phosphorylase family.</text>
</comment>
<dbReference type="GO" id="GO:0005975">
    <property type="term" value="P:carbohydrate metabolic process"/>
    <property type="evidence" value="ECO:0007669"/>
    <property type="project" value="InterPro"/>
</dbReference>
<organism evidence="4 5">
    <name type="scientific">Kushneria phosphatilytica</name>
    <dbReference type="NCBI Taxonomy" id="657387"/>
    <lineage>
        <taxon>Bacteria</taxon>
        <taxon>Pseudomonadati</taxon>
        <taxon>Pseudomonadota</taxon>
        <taxon>Gammaproteobacteria</taxon>
        <taxon>Oceanospirillales</taxon>
        <taxon>Halomonadaceae</taxon>
        <taxon>Kushneria</taxon>
    </lineage>
</organism>
<evidence type="ECO:0000256" key="1">
    <source>
        <dbReference type="ARBA" id="ARBA00001275"/>
    </source>
</evidence>
<dbReference type="InterPro" id="IPR024517">
    <property type="entry name" value="Glycogen_phosphorylase_DUF3417"/>
</dbReference>
<dbReference type="GO" id="GO:0030170">
    <property type="term" value="F:pyridoxal phosphate binding"/>
    <property type="evidence" value="ECO:0007669"/>
    <property type="project" value="InterPro"/>
</dbReference>
<name>A0A1S1NUG1_9GAMM</name>
<dbReference type="EMBL" id="CP043420">
    <property type="protein sequence ID" value="QEL11732.1"/>
    <property type="molecule type" value="Genomic_DNA"/>
</dbReference>
<evidence type="ECO:0000256" key="2">
    <source>
        <dbReference type="ARBA" id="ARBA00006047"/>
    </source>
</evidence>
<accession>A0A1S1NUG1</accession>
<dbReference type="PIRSF" id="PIRSF000460">
    <property type="entry name" value="Pprylas_GlgP"/>
    <property type="match status" value="1"/>
</dbReference>
<dbReference type="Pfam" id="PF11897">
    <property type="entry name" value="DUF3417"/>
    <property type="match status" value="1"/>
</dbReference>
<protein>
    <submittedName>
        <fullName evidence="4">Glycosyltransferase family 1 protein</fullName>
    </submittedName>
</protein>
<dbReference type="PANTHER" id="PTHR42655">
    <property type="entry name" value="GLYCOGEN PHOSPHORYLASE"/>
    <property type="match status" value="1"/>
</dbReference>
<keyword evidence="3" id="KW-0021">Allosteric enzyme</keyword>
<dbReference type="InterPro" id="IPR052182">
    <property type="entry name" value="Glycogen/Maltodextrin_Phosph"/>
</dbReference>
<reference evidence="4 5" key="1">
    <citation type="submission" date="2019-08" db="EMBL/GenBank/DDBJ databases">
        <title>Complete genome sequence of Kushneria sp. YCWA18, a halophilic phosphate-solubilizing bacterium isolated from Daqiao saltern in China.</title>
        <authorList>
            <person name="Du G.-X."/>
            <person name="Qu L.-Y."/>
        </authorList>
    </citation>
    <scope>NUCLEOTIDE SEQUENCE [LARGE SCALE GENOMIC DNA]</scope>
    <source>
        <strain evidence="4 5">YCWA18</strain>
    </source>
</reference>
<comment type="catalytic activity">
    <reaction evidence="1">
        <text>[(1-&gt;4)-alpha-D-glucosyl](n) + phosphate = [(1-&gt;4)-alpha-D-glucosyl](n-1) + alpha-D-glucose 1-phosphate</text>
        <dbReference type="Rhea" id="RHEA:41732"/>
        <dbReference type="Rhea" id="RHEA-COMP:9584"/>
        <dbReference type="Rhea" id="RHEA-COMP:9586"/>
        <dbReference type="ChEBI" id="CHEBI:15444"/>
        <dbReference type="ChEBI" id="CHEBI:43474"/>
        <dbReference type="ChEBI" id="CHEBI:58601"/>
        <dbReference type="EC" id="2.4.1.1"/>
    </reaction>
</comment>
<dbReference type="Proteomes" id="UP000322553">
    <property type="component" value="Chromosome"/>
</dbReference>
<evidence type="ECO:0000313" key="5">
    <source>
        <dbReference type="Proteomes" id="UP000322553"/>
    </source>
</evidence>
<dbReference type="GO" id="GO:0008184">
    <property type="term" value="F:glycogen phosphorylase activity"/>
    <property type="evidence" value="ECO:0007669"/>
    <property type="project" value="InterPro"/>
</dbReference>
<dbReference type="InterPro" id="IPR000811">
    <property type="entry name" value="Glyco_trans_35"/>
</dbReference>
<sequence>MANTMTSPYELPGADIDGFEDLVELALDLSGTWKHATDRIWRELDGTLWELTHNPWAVLQTVSRERLARVLAEPAFRDRLKALIRAGREQSGVASWFEQRYPQAPFTSVAYFSMEFMVSEALPIYSGGLGNVAGDQLKAASDLGVPLIGIGLLYQQGYFRQLIDGKGYQQALYPYNDPGQLPITPLRTPDGEWLRLEIVLPGYSVWLRAWQARIGRVTLYLLDSNDVANYPAHRGITSELYGGNAELRLKQEMVLGIGGWRLLEALDLHPQVCHLNEGHAALVVLERARSYMQRADTDFKTALTVTRAGNLFTTHTAVAAGFDRFSPALVTQYLKRYAEQQLKITLDELLALGRSRPACQDEPFNMAWLACRGCGFVNGVSQLHARVSRHIFAPLFPRWPTPELPIGHVTNGVHMPSWDSAPADELWTRACGKARWLGCDESLTRSIRNIDDEALWRFRTEASRVLIEQLRHRLARQRATSGASLQEIEDARQLFDPSIMTLGFARRFATYKRPNLLLHDPQRLKALLTHSERPLQLVLAGKAHPADTAGQALIQQWVEFIREADVGHRVVFLSDYNMQLTEQLVQGVDVWLNTPRRPWEACGTSGMKVLVNGGLNISELDGWWAEAYRPEVGWALGDGREHGEDPAYDAHEADALYELFEQEVLPAFYTRDQANIPLGWVARMRESMARLTPEYSTNRSLPEYVARYYLPAAEAWGARSADNGALGQEIVTRRQRLDQHWSDVAFESVSVDSGDHQHWFRARVKMGELLPGELLVELYADASRGDSGVCQPMSCSVQPTRHNNVAVYETRLASCRPAGDFTVRLRPSPDGLLGILEEPRILWQH</sequence>
<keyword evidence="4" id="KW-0808">Transferase</keyword>
<keyword evidence="5" id="KW-1185">Reference proteome</keyword>
<dbReference type="Gene3D" id="3.40.50.2000">
    <property type="entry name" value="Glycogen Phosphorylase B"/>
    <property type="match status" value="2"/>
</dbReference>
<dbReference type="PANTHER" id="PTHR42655:SF1">
    <property type="entry name" value="GLYCOGEN PHOSPHORYLASE"/>
    <property type="match status" value="1"/>
</dbReference>